<dbReference type="SUPFAM" id="SSF100950">
    <property type="entry name" value="NagB/RpiA/CoA transferase-like"/>
    <property type="match status" value="1"/>
</dbReference>
<feature type="domain" description="HTH deoR-type" evidence="7">
    <location>
        <begin position="3"/>
        <end position="58"/>
    </location>
</feature>
<dbReference type="InterPro" id="IPR037171">
    <property type="entry name" value="NagB/RpiA_transferase-like"/>
</dbReference>
<dbReference type="Proteomes" id="UP000242754">
    <property type="component" value="Unassembled WGS sequence"/>
</dbReference>
<dbReference type="AlphaFoldDB" id="A0A143YD28"/>
<evidence type="ECO:0000256" key="4">
    <source>
        <dbReference type="ARBA" id="ARBA00023125"/>
    </source>
</evidence>
<evidence type="ECO:0000313" key="9">
    <source>
        <dbReference type="Proteomes" id="UP000242754"/>
    </source>
</evidence>
<dbReference type="InterPro" id="IPR036390">
    <property type="entry name" value="WH_DNA-bd_sf"/>
</dbReference>
<dbReference type="InterPro" id="IPR018356">
    <property type="entry name" value="Tscrpt_reg_HTH_DeoR_CS"/>
</dbReference>
<dbReference type="STRING" id="140314.SAMN04488076_1059"/>
<dbReference type="SUPFAM" id="SSF46785">
    <property type="entry name" value="Winged helix' DNA-binding domain"/>
    <property type="match status" value="1"/>
</dbReference>
<dbReference type="SMART" id="SM00420">
    <property type="entry name" value="HTH_DEOR"/>
    <property type="match status" value="1"/>
</dbReference>
<dbReference type="InterPro" id="IPR014036">
    <property type="entry name" value="DeoR-like_C"/>
</dbReference>
<dbReference type="Gene3D" id="3.40.50.1360">
    <property type="match status" value="1"/>
</dbReference>
<dbReference type="SMART" id="SM01134">
    <property type="entry name" value="DeoRC"/>
    <property type="match status" value="1"/>
</dbReference>
<dbReference type="InterPro" id="IPR001034">
    <property type="entry name" value="DeoR_HTH"/>
</dbReference>
<evidence type="ECO:0000256" key="1">
    <source>
        <dbReference type="ARBA" id="ARBA00021390"/>
    </source>
</evidence>
<keyword evidence="9" id="KW-1185">Reference proteome</keyword>
<keyword evidence="2" id="KW-0678">Repressor</keyword>
<reference evidence="8 9" key="1">
    <citation type="submission" date="2016-02" db="EMBL/GenBank/DDBJ databases">
        <authorList>
            <person name="Wen L."/>
            <person name="He K."/>
            <person name="Yang H."/>
        </authorList>
    </citation>
    <scope>NUCLEOTIDE SEQUENCE [LARGE SCALE GENOMIC DNA]</scope>
    <source>
        <strain evidence="8">Trichococcus palustris</strain>
    </source>
</reference>
<evidence type="ECO:0000256" key="6">
    <source>
        <dbReference type="ARBA" id="ARBA00024937"/>
    </source>
</evidence>
<evidence type="ECO:0000259" key="7">
    <source>
        <dbReference type="PROSITE" id="PS51000"/>
    </source>
</evidence>
<keyword evidence="5" id="KW-0804">Transcription</keyword>
<dbReference type="GO" id="GO:0003700">
    <property type="term" value="F:DNA-binding transcription factor activity"/>
    <property type="evidence" value="ECO:0007669"/>
    <property type="project" value="InterPro"/>
</dbReference>
<evidence type="ECO:0000256" key="2">
    <source>
        <dbReference type="ARBA" id="ARBA00022491"/>
    </source>
</evidence>
<evidence type="ECO:0000256" key="5">
    <source>
        <dbReference type="ARBA" id="ARBA00023163"/>
    </source>
</evidence>
<sequence length="259" mass="29419">MLKKERLLKLTELVNQEGIITVTDIVKQLNVSDMTIRRDLDELDKAGKILRIHGGAQSISYALDQELSHTEKQEVQKEEKNAIAKLAASYVEDGDTIFLGPGTTIELLAGYLGDKKIRIITNSYPVFENLRQYDSADIILVGGDYRKNTRAFFGPIANETLKRLKFTKCFISSNGIHNEAISTYNMAEGETQNIALNNSRTKYLLVDNKKFNRDDFYIFYNLHDIDYLVTDDHVSPDLIAHYSQYVTLQQAQTNLGDDL</sequence>
<dbReference type="GO" id="GO:0003677">
    <property type="term" value="F:DNA binding"/>
    <property type="evidence" value="ECO:0007669"/>
    <property type="project" value="UniProtKB-KW"/>
</dbReference>
<comment type="function">
    <text evidence="6">Repressor of the lactose catabolism operon. Galactose-6-phosphate is the inducer.</text>
</comment>
<proteinExistence type="predicted"/>
<dbReference type="EMBL" id="FJNE01000002">
    <property type="protein sequence ID" value="CZQ87834.1"/>
    <property type="molecule type" value="Genomic_DNA"/>
</dbReference>
<evidence type="ECO:0000256" key="3">
    <source>
        <dbReference type="ARBA" id="ARBA00023015"/>
    </source>
</evidence>
<dbReference type="PROSITE" id="PS00894">
    <property type="entry name" value="HTH_DEOR_1"/>
    <property type="match status" value="1"/>
</dbReference>
<dbReference type="PRINTS" id="PR00037">
    <property type="entry name" value="HTHLACR"/>
</dbReference>
<keyword evidence="4" id="KW-0238">DNA-binding</keyword>
<organism evidence="8 9">
    <name type="scientific">Trichococcus palustris</name>
    <dbReference type="NCBI Taxonomy" id="140314"/>
    <lineage>
        <taxon>Bacteria</taxon>
        <taxon>Bacillati</taxon>
        <taxon>Bacillota</taxon>
        <taxon>Bacilli</taxon>
        <taxon>Lactobacillales</taxon>
        <taxon>Carnobacteriaceae</taxon>
        <taxon>Trichococcus</taxon>
    </lineage>
</organism>
<gene>
    <name evidence="8" type="ORF">Tpal_948</name>
</gene>
<dbReference type="OrthoDB" id="9798651at2"/>
<dbReference type="Pfam" id="PF08220">
    <property type="entry name" value="HTH_DeoR"/>
    <property type="match status" value="1"/>
</dbReference>
<protein>
    <recommendedName>
        <fullName evidence="1">Lactose phosphotransferase system repressor</fullName>
    </recommendedName>
</protein>
<dbReference type="InterPro" id="IPR050313">
    <property type="entry name" value="Carb_Metab_HTH_regulators"/>
</dbReference>
<dbReference type="InterPro" id="IPR036388">
    <property type="entry name" value="WH-like_DNA-bd_sf"/>
</dbReference>
<evidence type="ECO:0000313" key="8">
    <source>
        <dbReference type="EMBL" id="CZQ87834.1"/>
    </source>
</evidence>
<dbReference type="Pfam" id="PF00455">
    <property type="entry name" value="DeoRC"/>
    <property type="match status" value="1"/>
</dbReference>
<name>A0A143YD28_9LACT</name>
<dbReference type="PANTHER" id="PTHR30363:SF4">
    <property type="entry name" value="GLYCEROL-3-PHOSPHATE REGULON REPRESSOR"/>
    <property type="match status" value="1"/>
</dbReference>
<dbReference type="Gene3D" id="1.10.10.10">
    <property type="entry name" value="Winged helix-like DNA-binding domain superfamily/Winged helix DNA-binding domain"/>
    <property type="match status" value="1"/>
</dbReference>
<accession>A0A143YD28</accession>
<dbReference type="RefSeq" id="WP_087032062.1">
    <property type="nucleotide sequence ID" value="NZ_FJNE01000002.1"/>
</dbReference>
<dbReference type="PROSITE" id="PS51000">
    <property type="entry name" value="HTH_DEOR_2"/>
    <property type="match status" value="1"/>
</dbReference>
<keyword evidence="3" id="KW-0805">Transcription regulation</keyword>
<dbReference type="PANTHER" id="PTHR30363">
    <property type="entry name" value="HTH-TYPE TRANSCRIPTIONAL REGULATOR SRLR-RELATED"/>
    <property type="match status" value="1"/>
</dbReference>